<organism evidence="1 2">
    <name type="scientific">Caulobacter phage CcrColossus</name>
    <dbReference type="NCBI Taxonomy" id="1211640"/>
    <lineage>
        <taxon>Viruses</taxon>
        <taxon>Duplodnaviria</taxon>
        <taxon>Heunggongvirae</taxon>
        <taxon>Uroviricota</taxon>
        <taxon>Caudoviricetes</taxon>
        <taxon>Jeanschmidtviridae</taxon>
        <taxon>Colossusvirus</taxon>
        <taxon>Colossusvirus colossus</taxon>
    </lineage>
</organism>
<accession>K4JRJ5</accession>
<keyword evidence="2" id="KW-1185">Reference proteome</keyword>
<dbReference type="KEGG" id="vg:13994988"/>
<dbReference type="Proteomes" id="UP000000463">
    <property type="component" value="Segment"/>
</dbReference>
<evidence type="ECO:0000313" key="2">
    <source>
        <dbReference type="Proteomes" id="UP000000463"/>
    </source>
</evidence>
<dbReference type="GeneID" id="13994988"/>
<sequence length="152" mass="17443">MKVQFLTEQEHRLRLRAAHPRWKTQTKTHDPENGIEGNCTQAAFASLLGMELEEVPDFNTLHQGDEHAGAFWHHLYSWCREQGWLLQMRPANHVPDILYLADGPSPRGVGHFVIMKEGEIFHDPHPSRAGILEVKHTWMLLPVDPAEMKKVA</sequence>
<gene>
    <name evidence="1" type="ORF">CcrColossus_gp059</name>
</gene>
<dbReference type="EMBL" id="JX100810">
    <property type="protein sequence ID" value="AFU87929.1"/>
    <property type="molecule type" value="Genomic_DNA"/>
</dbReference>
<evidence type="ECO:0000313" key="1">
    <source>
        <dbReference type="EMBL" id="AFU87929.1"/>
    </source>
</evidence>
<protein>
    <submittedName>
        <fullName evidence="1">Uncharacterized protein</fullName>
    </submittedName>
</protein>
<dbReference type="RefSeq" id="YP_006988293.1">
    <property type="nucleotide sequence ID" value="NC_019406.1"/>
</dbReference>
<reference evidence="1 2" key="1">
    <citation type="journal article" date="2012" name="BMC Genomics">
        <title>The Caulobacter crescentus phage phiCbK: genomics of a canonical phage.</title>
        <authorList>
            <person name="Gill J.J."/>
            <person name="Berry J.D."/>
            <person name="Russell W.K."/>
            <person name="Lessor L."/>
            <person name="Escobar Garcia D.A."/>
            <person name="Hernandez D."/>
            <person name="Kane A."/>
            <person name="Keene J."/>
            <person name="Maddox M."/>
            <person name="Martin R."/>
            <person name="Mohan S."/>
            <person name="Thorn A.M."/>
            <person name="Russell D.H."/>
            <person name="Young R."/>
        </authorList>
    </citation>
    <scope>NUCLEOTIDE SEQUENCE [LARGE SCALE GENOMIC DNA]</scope>
</reference>
<name>K4JRJ5_9CAUD</name>
<proteinExistence type="predicted"/>
<dbReference type="OrthoDB" id="25915at10239"/>